<comment type="similarity">
    <text evidence="1">Belongs to the glycosyl hydrolase 2 family.</text>
</comment>
<sequence length="893" mass="101945">MRTIELNGQWTIGYGDTKRRPIQVPGVVESVAEDRGYPGPYEYRRSFELYDVEEGASYVLRFDGVSYACAVICNGVEAVSHEGIWDGFAADVTGLVRQGLNELTVKVIKPDFDKESPYFFRSVLFGFIPDVMLPFGGIWKDVFLEVKGRAYFEEIRCRFDTEHGRIVTESRLAGSGVRSGLVLSVSVRDPDGNIAVTRHPHEELVAVDVDNVSVWSPSSPSLYEVEVRLMDGENVADVYRIKAGFRRIEVRDGEIAINGEPFYMRGVIHWGCYPEKFAPNPTYDEVKDELIKLKAAGFNAVKHCLYFPPSYYYELCDEMGIVTWQELPLWLPYANERMLPRIYEQYPKMLKLFMHYPSVSLVSLGCELDATIEGDTLNALYAMVKAEDRAMIICDNSGSGECFEGVSNSSSDIYDYHFYAELYHLDGLINEFTRSYRDIKPWLFGEYNDADTYRLTRETREAFANAWWVDSDERVNPLRQVHKGFGSDQPIYHQEAILDRYGIAEEANQLQDLSYRQMHSIRKHILELTRSYDEIKGYNITTIKDVPITTSGIFDDKMNPKIDPESLRKVNGDIVLSFNKDLTRIWDNGADRFLNKDMYNYFSEDTVAGRITLSNRGADPLEGEYEVTLREGDRVLFRHRDVFSAPKHRVRQIAQLAIKLPTVNEVARCELSVKLVYADGEYSNEWDLWLYPRELTAKRAHLFDPAGSFAGIESLFRIERLAAAEQAVQLGEGDILLTTAFDEKIESLAAERGIGVLFVQKGEGFFPLTYNPFYRESVKKVFDHPATADLKHLGYAGMQFYGVGTDRYFDKLEAEKRIGYSYTPIVRRYDARKFAAGDYLLEYRKGKGRFLATTLNLDGGQGSQPHSFKHNVFAIRLLHEIVSYLEVEAQGGA</sequence>
<dbReference type="Gene3D" id="3.20.20.80">
    <property type="entry name" value="Glycosidases"/>
    <property type="match status" value="1"/>
</dbReference>
<dbReference type="SUPFAM" id="SSF49303">
    <property type="entry name" value="beta-Galactosidase/glucuronidase domain"/>
    <property type="match status" value="1"/>
</dbReference>
<dbReference type="Gene3D" id="2.60.40.10">
    <property type="entry name" value="Immunoglobulins"/>
    <property type="match status" value="1"/>
</dbReference>
<dbReference type="InterPro" id="IPR017853">
    <property type="entry name" value="GH"/>
</dbReference>
<dbReference type="Pfam" id="PF02837">
    <property type="entry name" value="Glyco_hydro_2_N"/>
    <property type="match status" value="1"/>
</dbReference>
<dbReference type="PANTHER" id="PTHR42732">
    <property type="entry name" value="BETA-GALACTOSIDASE"/>
    <property type="match status" value="1"/>
</dbReference>
<dbReference type="Proteomes" id="UP000256977">
    <property type="component" value="Unassembled WGS sequence"/>
</dbReference>
<accession>A0A3D9HZG2</accession>
<dbReference type="SUPFAM" id="SSF49785">
    <property type="entry name" value="Galactose-binding domain-like"/>
    <property type="match status" value="1"/>
</dbReference>
<keyword evidence="2 7" id="KW-0378">Hydrolase</keyword>
<dbReference type="InterPro" id="IPR006103">
    <property type="entry name" value="Glyco_hydro_2_cat"/>
</dbReference>
<evidence type="ECO:0000256" key="1">
    <source>
        <dbReference type="ARBA" id="ARBA00007401"/>
    </source>
</evidence>
<reference evidence="7 8" key="1">
    <citation type="submission" date="2018-07" db="EMBL/GenBank/DDBJ databases">
        <title>Genomic Encyclopedia of Type Strains, Phase III (KMG-III): the genomes of soil and plant-associated and newly described type strains.</title>
        <authorList>
            <person name="Whitman W."/>
        </authorList>
    </citation>
    <scope>NUCLEOTIDE SEQUENCE [LARGE SCALE GENOMIC DNA]</scope>
    <source>
        <strain evidence="7 8">CECT 7287</strain>
    </source>
</reference>
<gene>
    <name evidence="7" type="ORF">DFP98_1467</name>
</gene>
<dbReference type="SUPFAM" id="SSF51445">
    <property type="entry name" value="(Trans)glycosidases"/>
    <property type="match status" value="1"/>
</dbReference>
<dbReference type="InterPro" id="IPR008979">
    <property type="entry name" value="Galactose-bd-like_sf"/>
</dbReference>
<dbReference type="EMBL" id="QRDZ01000046">
    <property type="protein sequence ID" value="RED54863.1"/>
    <property type="molecule type" value="Genomic_DNA"/>
</dbReference>
<evidence type="ECO:0000256" key="2">
    <source>
        <dbReference type="ARBA" id="ARBA00022801"/>
    </source>
</evidence>
<dbReference type="OrthoDB" id="9814867at2"/>
<dbReference type="InterPro" id="IPR036156">
    <property type="entry name" value="Beta-gal/glucu_dom_sf"/>
</dbReference>
<dbReference type="InterPro" id="IPR006104">
    <property type="entry name" value="Glyco_hydro_2_N"/>
</dbReference>
<protein>
    <submittedName>
        <fullName evidence="7">Glycosyl hydrolase family 2</fullName>
    </submittedName>
</protein>
<evidence type="ECO:0000313" key="7">
    <source>
        <dbReference type="EMBL" id="RED54863.1"/>
    </source>
</evidence>
<dbReference type="Pfam" id="PF00703">
    <property type="entry name" value="Glyco_hydro_2"/>
    <property type="match status" value="1"/>
</dbReference>
<feature type="domain" description="Glycosyl hydrolases family 2 sugar binding" evidence="6">
    <location>
        <begin position="2"/>
        <end position="143"/>
    </location>
</feature>
<keyword evidence="3" id="KW-0326">Glycosidase</keyword>
<feature type="domain" description="Glycoside hydrolase family 2 immunoglobulin-like beta-sandwich" evidence="4">
    <location>
        <begin position="192"/>
        <end position="246"/>
    </location>
</feature>
<feature type="domain" description="Glycoside hydrolase family 2 catalytic" evidence="5">
    <location>
        <begin position="248"/>
        <end position="449"/>
    </location>
</feature>
<dbReference type="RefSeq" id="WP_116065347.1">
    <property type="nucleotide sequence ID" value="NZ_QRDZ01000046.1"/>
</dbReference>
<organism evidence="7 8">
    <name type="scientific">Cohnella phaseoli</name>
    <dbReference type="NCBI Taxonomy" id="456490"/>
    <lineage>
        <taxon>Bacteria</taxon>
        <taxon>Bacillati</taxon>
        <taxon>Bacillota</taxon>
        <taxon>Bacilli</taxon>
        <taxon>Bacillales</taxon>
        <taxon>Paenibacillaceae</taxon>
        <taxon>Cohnella</taxon>
    </lineage>
</organism>
<proteinExistence type="inferred from homology"/>
<evidence type="ECO:0000256" key="3">
    <source>
        <dbReference type="ARBA" id="ARBA00023295"/>
    </source>
</evidence>
<comment type="caution">
    <text evidence="7">The sequence shown here is derived from an EMBL/GenBank/DDBJ whole genome shotgun (WGS) entry which is preliminary data.</text>
</comment>
<dbReference type="AlphaFoldDB" id="A0A3D9HZG2"/>
<dbReference type="GO" id="GO:0004553">
    <property type="term" value="F:hydrolase activity, hydrolyzing O-glycosyl compounds"/>
    <property type="evidence" value="ECO:0007669"/>
    <property type="project" value="InterPro"/>
</dbReference>
<evidence type="ECO:0000313" key="8">
    <source>
        <dbReference type="Proteomes" id="UP000256977"/>
    </source>
</evidence>
<dbReference type="InterPro" id="IPR006102">
    <property type="entry name" value="Ig-like_GH2"/>
</dbReference>
<dbReference type="Pfam" id="PF02836">
    <property type="entry name" value="Glyco_hydro_2_C"/>
    <property type="match status" value="1"/>
</dbReference>
<evidence type="ECO:0000259" key="4">
    <source>
        <dbReference type="Pfam" id="PF00703"/>
    </source>
</evidence>
<dbReference type="InterPro" id="IPR051913">
    <property type="entry name" value="GH2_Domain-Containing"/>
</dbReference>
<dbReference type="InterPro" id="IPR013783">
    <property type="entry name" value="Ig-like_fold"/>
</dbReference>
<dbReference type="PANTHER" id="PTHR42732:SF1">
    <property type="entry name" value="BETA-MANNOSIDASE"/>
    <property type="match status" value="1"/>
</dbReference>
<evidence type="ECO:0000259" key="6">
    <source>
        <dbReference type="Pfam" id="PF02837"/>
    </source>
</evidence>
<keyword evidence="8" id="KW-1185">Reference proteome</keyword>
<dbReference type="Gene3D" id="2.60.120.260">
    <property type="entry name" value="Galactose-binding domain-like"/>
    <property type="match status" value="1"/>
</dbReference>
<name>A0A3D9HZG2_9BACL</name>
<evidence type="ECO:0000259" key="5">
    <source>
        <dbReference type="Pfam" id="PF02836"/>
    </source>
</evidence>
<dbReference type="GO" id="GO:0005975">
    <property type="term" value="P:carbohydrate metabolic process"/>
    <property type="evidence" value="ECO:0007669"/>
    <property type="project" value="InterPro"/>
</dbReference>